<keyword evidence="5 10" id="KW-0321">Glycogen metabolism</keyword>
<dbReference type="PANTHER" id="PTHR43651:SF3">
    <property type="entry name" value="1,4-ALPHA-GLUCAN-BRANCHING ENZYME"/>
    <property type="match status" value="1"/>
</dbReference>
<dbReference type="FunFam" id="2.60.40.10:FF:000169">
    <property type="entry name" value="1,4-alpha-glucan branching enzyme GlgB"/>
    <property type="match status" value="1"/>
</dbReference>
<evidence type="ECO:0000256" key="2">
    <source>
        <dbReference type="ARBA" id="ARBA00002953"/>
    </source>
</evidence>
<evidence type="ECO:0000256" key="9">
    <source>
        <dbReference type="ARBA" id="ARBA00023277"/>
    </source>
</evidence>
<evidence type="ECO:0000256" key="11">
    <source>
        <dbReference type="PIRSR" id="PIRSR000463-1"/>
    </source>
</evidence>
<dbReference type="InterPro" id="IPR054169">
    <property type="entry name" value="GlgB_N"/>
</dbReference>
<dbReference type="Pfam" id="PF02922">
    <property type="entry name" value="CBM_48"/>
    <property type="match status" value="1"/>
</dbReference>
<dbReference type="Gene3D" id="2.60.40.1180">
    <property type="entry name" value="Golgi alpha-mannosidase II"/>
    <property type="match status" value="1"/>
</dbReference>
<dbReference type="HAMAP" id="MF_00685">
    <property type="entry name" value="GlgB"/>
    <property type="match status" value="1"/>
</dbReference>
<keyword evidence="8 10" id="KW-0320">Glycogen biosynthesis</keyword>
<dbReference type="NCBIfam" id="NF003811">
    <property type="entry name" value="PRK05402.1"/>
    <property type="match status" value="1"/>
</dbReference>
<evidence type="ECO:0000256" key="5">
    <source>
        <dbReference type="ARBA" id="ARBA00022600"/>
    </source>
</evidence>
<feature type="active site" description="Proton donor" evidence="10 11">
    <location>
        <position position="482"/>
    </location>
</feature>
<comment type="function">
    <text evidence="2 10">Catalyzes the formation of the alpha-1,6-glucosidic linkages in glycogen by scission of a 1,4-alpha-linked oligosaccharide from growing alpha-1,4-glucan chains and the subsequent attachment of the oligosaccharide to the alpha-1,6 position.</text>
</comment>
<dbReference type="Gene3D" id="2.60.40.10">
    <property type="entry name" value="Immunoglobulins"/>
    <property type="match status" value="1"/>
</dbReference>
<dbReference type="InterPro" id="IPR013780">
    <property type="entry name" value="Glyco_hydro_b"/>
</dbReference>
<keyword evidence="9 10" id="KW-0119">Carbohydrate metabolism</keyword>
<evidence type="ECO:0000256" key="8">
    <source>
        <dbReference type="ARBA" id="ARBA00023056"/>
    </source>
</evidence>
<dbReference type="KEGG" id="dea:FPZ08_09680"/>
<evidence type="ECO:0000256" key="6">
    <source>
        <dbReference type="ARBA" id="ARBA00022676"/>
    </source>
</evidence>
<feature type="active site" description="Nucleophile" evidence="10 11">
    <location>
        <position position="429"/>
    </location>
</feature>
<keyword evidence="14" id="KW-1185">Reference proteome</keyword>
<comment type="similarity">
    <text evidence="4 10">Belongs to the glycosyl hydrolase 13 family. GlgB subfamily.</text>
</comment>
<comment type="catalytic activity">
    <reaction evidence="1 10">
        <text>Transfers a segment of a (1-&gt;4)-alpha-D-glucan chain to a primary hydroxy group in a similar glucan chain.</text>
        <dbReference type="EC" id="2.4.1.18"/>
    </reaction>
</comment>
<protein>
    <recommendedName>
        <fullName evidence="10">1,4-alpha-glucan branching enzyme GlgB</fullName>
        <ecNumber evidence="10">2.4.1.18</ecNumber>
    </recommendedName>
    <alternativeName>
        <fullName evidence="10">1,4-alpha-D-glucan:1,4-alpha-D-glucan 6-glucosyl-transferase</fullName>
    </alternativeName>
    <alternativeName>
        <fullName evidence="10">Alpha-(1-&gt;4)-glucan branching enzyme</fullName>
    </alternativeName>
    <alternativeName>
        <fullName evidence="10">Glycogen branching enzyme</fullName>
        <shortName evidence="10">BE</shortName>
    </alternativeName>
</protein>
<sequence>MNGSGAGPDGLRRCRGSVRVSKEDWQADAREVEAIVNGRNPNPFAFLGLHEIGGQWVLRAFIPHAETVSAYALDGVALGPLIPRHGGGFFEGKISISGRQPIRYHAKNAGGEWDVYDPYSFGPVLGPMDDYYIGEGNHLRLFDKLGSHEMEFEGIHGTHFAVWAPNAQRVSVVGPFNEWDGRRNPMRNRLETGIWEVFIPVLGTGTLYKYEIVGPDGVVQPLKADPFARQSELRPRTASVVPDPTEFAWTDAKYIEERAMRDWRRVPMSIYEVHLGSWRRRPDGGFLSYDQLAEQLVPYAADMGYTHIELLPITEHPFDPSWGYQPTGMYAPTSRHGDPAAFARFVNAAHEAGLGVILDWVPAHFPTDAHGLARFDGTALYEHADPRQGYHPDWNTAIYNFGRREVVSFLVNNALYWLEKFHIDGLRVDAVASMLYLDYSRQQGQWVPNKFGGNQNLEAVEFLRRVNSEAYRLHPGTFMIAEESTSWPGVSHPAYTGGLGFGFKWNMGFMNDTLRFMSREAVHRKYHHNDMTFGTVYAFSENFVLPLSHDEVVHGKGSLLEKMPGDDWQKFANLRAYYAFMWGHPGKKLLFMGQEFAQRDEWADGKSLDWYLLDAGMHEGMRRLIADLNLAYRELPALHERDCEPEGFEWVIGNDHANSVFAWLRKAPGSDPVLVVSNFTPVPRSGYKIPMPLAGKWVERINTDAGWYSGSNTGNQGAVEAYAVEGKHWPAEAEIYLPPLSTLFLKYEPA</sequence>
<evidence type="ECO:0000313" key="14">
    <source>
        <dbReference type="Proteomes" id="UP000315364"/>
    </source>
</evidence>
<dbReference type="InterPro" id="IPR013783">
    <property type="entry name" value="Ig-like_fold"/>
</dbReference>
<keyword evidence="6 10" id="KW-0328">Glycosyltransferase</keyword>
<dbReference type="CDD" id="cd02855">
    <property type="entry name" value="E_set_GBE_prok_N"/>
    <property type="match status" value="1"/>
</dbReference>
<evidence type="ECO:0000259" key="12">
    <source>
        <dbReference type="SMART" id="SM00642"/>
    </source>
</evidence>
<dbReference type="PANTHER" id="PTHR43651">
    <property type="entry name" value="1,4-ALPHA-GLUCAN-BRANCHING ENZYME"/>
    <property type="match status" value="1"/>
</dbReference>
<dbReference type="Gene3D" id="3.20.20.80">
    <property type="entry name" value="Glycosidases"/>
    <property type="match status" value="1"/>
</dbReference>
<dbReference type="InterPro" id="IPR014756">
    <property type="entry name" value="Ig_E-set"/>
</dbReference>
<dbReference type="OrthoDB" id="9800174at2"/>
<dbReference type="InterPro" id="IPR004193">
    <property type="entry name" value="Glyco_hydro_13_N"/>
</dbReference>
<dbReference type="NCBIfam" id="TIGR01515">
    <property type="entry name" value="branching_enzym"/>
    <property type="match status" value="1"/>
</dbReference>
<dbReference type="InterPro" id="IPR006048">
    <property type="entry name" value="A-amylase/branching_C"/>
</dbReference>
<dbReference type="NCBIfam" id="NF008967">
    <property type="entry name" value="PRK12313.1"/>
    <property type="match status" value="1"/>
</dbReference>
<dbReference type="CDD" id="cd11322">
    <property type="entry name" value="AmyAc_Glg_BE"/>
    <property type="match status" value="1"/>
</dbReference>
<dbReference type="InterPro" id="IPR044143">
    <property type="entry name" value="GlgB_N_E_set_prok"/>
</dbReference>
<dbReference type="PIRSF" id="PIRSF000463">
    <property type="entry name" value="GlgB"/>
    <property type="match status" value="1"/>
</dbReference>
<dbReference type="InterPro" id="IPR017853">
    <property type="entry name" value="GH"/>
</dbReference>
<dbReference type="SUPFAM" id="SSF81296">
    <property type="entry name" value="E set domains"/>
    <property type="match status" value="2"/>
</dbReference>
<dbReference type="GO" id="GO:0005829">
    <property type="term" value="C:cytosol"/>
    <property type="evidence" value="ECO:0007669"/>
    <property type="project" value="TreeGrafter"/>
</dbReference>
<keyword evidence="7 10" id="KW-0808">Transferase</keyword>
<feature type="domain" description="Glycosyl hydrolase family 13 catalytic" evidence="12">
    <location>
        <begin position="272"/>
        <end position="621"/>
    </location>
</feature>
<evidence type="ECO:0000256" key="7">
    <source>
        <dbReference type="ARBA" id="ARBA00022679"/>
    </source>
</evidence>
<dbReference type="Pfam" id="PF22019">
    <property type="entry name" value="GlgB_N"/>
    <property type="match status" value="1"/>
</dbReference>
<dbReference type="GO" id="GO:0003844">
    <property type="term" value="F:1,4-alpha-glucan branching enzyme activity"/>
    <property type="evidence" value="ECO:0007669"/>
    <property type="project" value="UniProtKB-UniRule"/>
</dbReference>
<evidence type="ECO:0000313" key="13">
    <source>
        <dbReference type="EMBL" id="QDZ10997.1"/>
    </source>
</evidence>
<dbReference type="InterPro" id="IPR006407">
    <property type="entry name" value="GlgB"/>
</dbReference>
<evidence type="ECO:0000256" key="3">
    <source>
        <dbReference type="ARBA" id="ARBA00004964"/>
    </source>
</evidence>
<dbReference type="SUPFAM" id="SSF51011">
    <property type="entry name" value="Glycosyl hydrolase domain"/>
    <property type="match status" value="1"/>
</dbReference>
<dbReference type="AlphaFoldDB" id="A0A5B8LRS7"/>
<dbReference type="GO" id="GO:0004553">
    <property type="term" value="F:hydrolase activity, hydrolyzing O-glycosyl compounds"/>
    <property type="evidence" value="ECO:0007669"/>
    <property type="project" value="InterPro"/>
</dbReference>
<organism evidence="13 14">
    <name type="scientific">Devosia ginsengisoli</name>
    <dbReference type="NCBI Taxonomy" id="400770"/>
    <lineage>
        <taxon>Bacteria</taxon>
        <taxon>Pseudomonadati</taxon>
        <taxon>Pseudomonadota</taxon>
        <taxon>Alphaproteobacteria</taxon>
        <taxon>Hyphomicrobiales</taxon>
        <taxon>Devosiaceae</taxon>
        <taxon>Devosia</taxon>
    </lineage>
</organism>
<evidence type="ECO:0000256" key="1">
    <source>
        <dbReference type="ARBA" id="ARBA00000826"/>
    </source>
</evidence>
<dbReference type="SUPFAM" id="SSF51445">
    <property type="entry name" value="(Trans)glycosidases"/>
    <property type="match status" value="1"/>
</dbReference>
<comment type="subunit">
    <text evidence="10">Monomer.</text>
</comment>
<dbReference type="EMBL" id="CP042304">
    <property type="protein sequence ID" value="QDZ10997.1"/>
    <property type="molecule type" value="Genomic_DNA"/>
</dbReference>
<dbReference type="GO" id="GO:0005978">
    <property type="term" value="P:glycogen biosynthetic process"/>
    <property type="evidence" value="ECO:0007669"/>
    <property type="project" value="UniProtKB-UniRule"/>
</dbReference>
<dbReference type="UniPathway" id="UPA00164"/>
<dbReference type="Pfam" id="PF02806">
    <property type="entry name" value="Alpha-amylase_C"/>
    <property type="match status" value="1"/>
</dbReference>
<proteinExistence type="inferred from homology"/>
<name>A0A5B8LRS7_9HYPH</name>
<evidence type="ECO:0000256" key="4">
    <source>
        <dbReference type="ARBA" id="ARBA00009000"/>
    </source>
</evidence>
<dbReference type="FunFam" id="3.20.20.80:FF:000003">
    <property type="entry name" value="1,4-alpha-glucan branching enzyme GlgB"/>
    <property type="match status" value="1"/>
</dbReference>
<gene>
    <name evidence="10 13" type="primary">glgB</name>
    <name evidence="13" type="ORF">FPZ08_09680</name>
</gene>
<evidence type="ECO:0000256" key="10">
    <source>
        <dbReference type="HAMAP-Rule" id="MF_00685"/>
    </source>
</evidence>
<dbReference type="Proteomes" id="UP000315364">
    <property type="component" value="Chromosome"/>
</dbReference>
<dbReference type="InterPro" id="IPR037439">
    <property type="entry name" value="Branching_enzy"/>
</dbReference>
<dbReference type="SMART" id="SM00642">
    <property type="entry name" value="Aamy"/>
    <property type="match status" value="1"/>
</dbReference>
<dbReference type="EC" id="2.4.1.18" evidence="10"/>
<dbReference type="FunFam" id="2.60.40.1180:FF:000002">
    <property type="entry name" value="1,4-alpha-glucan branching enzyme GlgB"/>
    <property type="match status" value="1"/>
</dbReference>
<dbReference type="InterPro" id="IPR006047">
    <property type="entry name" value="GH13_cat_dom"/>
</dbReference>
<comment type="pathway">
    <text evidence="3 10">Glycan biosynthesis; glycogen biosynthesis.</text>
</comment>
<accession>A0A5B8LRS7</accession>
<reference evidence="13 14" key="1">
    <citation type="submission" date="2019-07" db="EMBL/GenBank/DDBJ databases">
        <title>Full genome sequence of Devosia sp. Gsoil 520.</title>
        <authorList>
            <person name="Im W.-T."/>
        </authorList>
    </citation>
    <scope>NUCLEOTIDE SEQUENCE [LARGE SCALE GENOMIC DNA]</scope>
    <source>
        <strain evidence="13 14">Gsoil 520</strain>
    </source>
</reference>
<dbReference type="GO" id="GO:0043169">
    <property type="term" value="F:cation binding"/>
    <property type="evidence" value="ECO:0007669"/>
    <property type="project" value="InterPro"/>
</dbReference>